<dbReference type="Pfam" id="PF07691">
    <property type="entry name" value="PA14"/>
    <property type="match status" value="1"/>
</dbReference>
<dbReference type="Pfam" id="PF01345">
    <property type="entry name" value="DUF11"/>
    <property type="match status" value="2"/>
</dbReference>
<protein>
    <submittedName>
        <fullName evidence="3">T9SS type A sorting domain-containing protein</fullName>
    </submittedName>
</protein>
<feature type="region of interest" description="Disordered" evidence="1">
    <location>
        <begin position="403"/>
        <end position="427"/>
    </location>
</feature>
<dbReference type="OrthoDB" id="1443240at2"/>
<dbReference type="RefSeq" id="WP_126692887.1">
    <property type="nucleotide sequence ID" value="NZ_RXOF01000004.1"/>
</dbReference>
<dbReference type="Gene3D" id="3.90.182.10">
    <property type="entry name" value="Toxin - Anthrax Protective Antigen,domain 1"/>
    <property type="match status" value="1"/>
</dbReference>
<feature type="region of interest" description="Disordered" evidence="1">
    <location>
        <begin position="489"/>
        <end position="516"/>
    </location>
</feature>
<evidence type="ECO:0000259" key="2">
    <source>
        <dbReference type="PROSITE" id="PS51820"/>
    </source>
</evidence>
<dbReference type="Gene3D" id="2.60.40.10">
    <property type="entry name" value="Immunoglobulins"/>
    <property type="match status" value="1"/>
</dbReference>
<dbReference type="SMART" id="SM00758">
    <property type="entry name" value="PA14"/>
    <property type="match status" value="1"/>
</dbReference>
<organism evidence="3 4">
    <name type="scientific">Hymenobacter gummosus</name>
    <dbReference type="NCBI Taxonomy" id="1776032"/>
    <lineage>
        <taxon>Bacteria</taxon>
        <taxon>Pseudomonadati</taxon>
        <taxon>Bacteroidota</taxon>
        <taxon>Cytophagia</taxon>
        <taxon>Cytophagales</taxon>
        <taxon>Hymenobacteraceae</taxon>
        <taxon>Hymenobacter</taxon>
    </lineage>
</organism>
<feature type="domain" description="PA14" evidence="2">
    <location>
        <begin position="1047"/>
        <end position="1211"/>
    </location>
</feature>
<accession>A0A431U5B8</accession>
<dbReference type="PROSITE" id="PS51820">
    <property type="entry name" value="PA14"/>
    <property type="match status" value="1"/>
</dbReference>
<dbReference type="Proteomes" id="UP000282184">
    <property type="component" value="Unassembled WGS sequence"/>
</dbReference>
<gene>
    <name evidence="3" type="ORF">EJV47_09380</name>
</gene>
<dbReference type="EMBL" id="RXOF01000004">
    <property type="protein sequence ID" value="RTQ50822.1"/>
    <property type="molecule type" value="Genomic_DNA"/>
</dbReference>
<dbReference type="Pfam" id="PF18962">
    <property type="entry name" value="Por_Secre_tail"/>
    <property type="match status" value="1"/>
</dbReference>
<feature type="region of interest" description="Disordered" evidence="1">
    <location>
        <begin position="448"/>
        <end position="472"/>
    </location>
</feature>
<reference evidence="3 4" key="1">
    <citation type="submission" date="2018-12" db="EMBL/GenBank/DDBJ databases">
        <title>Hymenobacter gummosus sp. nov., isolated from a spring.</title>
        <authorList>
            <person name="Nie L."/>
        </authorList>
    </citation>
    <scope>NUCLEOTIDE SEQUENCE [LARGE SCALE GENOMIC DNA]</scope>
    <source>
        <strain evidence="3 4">KCTC 52166</strain>
    </source>
</reference>
<name>A0A431U5B8_9BACT</name>
<feature type="region of interest" description="Disordered" evidence="1">
    <location>
        <begin position="258"/>
        <end position="277"/>
    </location>
</feature>
<feature type="compositionally biased region" description="Low complexity" evidence="1">
    <location>
        <begin position="448"/>
        <end position="464"/>
    </location>
</feature>
<keyword evidence="4" id="KW-1185">Reference proteome</keyword>
<comment type="caution">
    <text evidence="3">The sequence shown here is derived from an EMBL/GenBank/DDBJ whole genome shotgun (WGS) entry which is preliminary data.</text>
</comment>
<feature type="region of interest" description="Disordered" evidence="1">
    <location>
        <begin position="335"/>
        <end position="355"/>
    </location>
</feature>
<dbReference type="InterPro" id="IPR026444">
    <property type="entry name" value="Secre_tail"/>
</dbReference>
<dbReference type="SUPFAM" id="SSF56988">
    <property type="entry name" value="Anthrax protective antigen"/>
    <property type="match status" value="1"/>
</dbReference>
<evidence type="ECO:0000256" key="1">
    <source>
        <dbReference type="SAM" id="MobiDB-lite"/>
    </source>
</evidence>
<dbReference type="NCBIfam" id="TIGR04183">
    <property type="entry name" value="Por_Secre_tail"/>
    <property type="match status" value="1"/>
</dbReference>
<dbReference type="InterPro" id="IPR037524">
    <property type="entry name" value="PA14/GLEYA"/>
</dbReference>
<proteinExistence type="predicted"/>
<evidence type="ECO:0000313" key="3">
    <source>
        <dbReference type="EMBL" id="RTQ50822.1"/>
    </source>
</evidence>
<dbReference type="InterPro" id="IPR001434">
    <property type="entry name" value="OmcB-like_DUF11"/>
</dbReference>
<feature type="region of interest" description="Disordered" evidence="1">
    <location>
        <begin position="750"/>
        <end position="773"/>
    </location>
</feature>
<evidence type="ECO:0000313" key="4">
    <source>
        <dbReference type="Proteomes" id="UP000282184"/>
    </source>
</evidence>
<sequence>MTHSLPSSGWRKWLTGRAAQLLITGAIAGLPTYAVHAQTGNSVTITTANTVVNEYTALTANAAAGATSLTVASNNLNANGRFGSTALGAGDVVLIIQMQGADMDVTNTSAYGTITNYNNAGRYEVAQVLSVSGSNTINLSCGLKYNYSAAGRTQVVRLARYSSLTVNSGASITAQAWNGTTGGVMAATVSGNTVLNGSINVNALGFRGGAIDNESDEAGLSITDYRGTSPLVGGEKGESIVGDQQVYDGGLGRYGRGAPANGGGGGNSHNAAGGGGANAGTGTWTGLGNPNRGASNAYDAAWNLESAGFATRTSSGGGRGGYSYASSNADALAQGPGNTAWGGNRRQNLGGFGGRPLDTRARVFLGGGGGAGDGNNGGATSGGNGGGLVFLLTEGTLSGTGSVQAVGGSGARPGFTTSSGQDAGGGGGGGGTIVLNVKGTISGITASAAGGAGNSQSTTGTESEGPGGGGGGGLLLFTNSGTGFNGFAPGGANGTTNSPSLTEFPPNGATAGGGGEVRTFLFNPQCAEADVTTTLAPTSNPTLAGQSGGFTVTFRNTSQTTGANDVVGTVTLPTGLSNVSVSNGGVYNSATGVVSYDGLTSLTPDQTFSSTISFLTPAVASVSASSAVSTTTGQGANTNPDAATASFAVTPVADVTTTISGPNGQPRNVDSNVYTATFTNNGPSTAQSVTQRVVLPPGVSAVTIPQGATTSTQGNGGNAVTTINFGTATSLAAGASNSFNFTFRTPNQAGSINLQSTTGTTTTQAPGGGGGTAPDTYTFAVNITNTALDLSTSVVAQNGTVAGGLPAQFTVTFTNNSGTAATNTVREVQLPANLPGVALPTGWSYNSSTGLVTYNTPGFTLAANSSTTLVIDFTAPGTGPVTATSTVNSDAADTNQANNSASASINVTPSADVQATLSGPTTLAALSTLTYTATVRNNGPLTATSVATTVQLPRALFEVTGGTYDANSGILTLPTLSNLESGVSQTFPITFRLPNNNQTVSGRIVSTSTSTDAVPANNNGTASTATVTTLVTLPTGNCSGTTAGNAAATQGLYAEYFKNYHGDNLNFFNNRTADVTRTEGAVNFPTDDSWGDIFAALANGSATNPDQYSARMQGIITITAGGSYTFTLNSDDGSYLWLGNGARETPLSISRAIINNGGGHAPRPISATLTLNPGTYPLFIVYGEGGGGNVMTLSYSGPDTGDNLVLVPQSVLCATRVSSAPLPITLTRFDAKPAGLDAQLSWATAQEINNEYFAVERSADGVRFEPVGRVQGAGNSSVARQYGFTDKAAARLGRTVYYRLRQVDTDGTFSYSAVQPVRFGDVAEAVLYPNPATEQLTVRLPFDADALTELVVYSTLGQQVSRQPVDGRASANLDVRRLPAGTYLLRLHTASGKVLTRRFVKQ</sequence>
<dbReference type="InterPro" id="IPR013783">
    <property type="entry name" value="Ig-like_fold"/>
</dbReference>
<dbReference type="InterPro" id="IPR011658">
    <property type="entry name" value="PA14_dom"/>
</dbReference>